<feature type="compositionally biased region" description="Polar residues" evidence="2">
    <location>
        <begin position="19"/>
        <end position="37"/>
    </location>
</feature>
<dbReference type="Proteomes" id="UP001629113">
    <property type="component" value="Unassembled WGS sequence"/>
</dbReference>
<feature type="region of interest" description="Disordered" evidence="2">
    <location>
        <begin position="143"/>
        <end position="192"/>
    </location>
</feature>
<evidence type="ECO:0000313" key="4">
    <source>
        <dbReference type="Proteomes" id="UP001629113"/>
    </source>
</evidence>
<keyword evidence="1" id="KW-0175">Coiled coil</keyword>
<keyword evidence="4" id="KW-1185">Reference proteome</keyword>
<feature type="region of interest" description="Disordered" evidence="2">
    <location>
        <begin position="470"/>
        <end position="495"/>
    </location>
</feature>
<evidence type="ECO:0000313" key="3">
    <source>
        <dbReference type="EMBL" id="KAL3418381.1"/>
    </source>
</evidence>
<protein>
    <recommendedName>
        <fullName evidence="5">C2H2-type domain-containing protein</fullName>
    </recommendedName>
</protein>
<accession>A0ABR4P4Z7</accession>
<feature type="coiled-coil region" evidence="1">
    <location>
        <begin position="508"/>
        <end position="535"/>
    </location>
</feature>
<evidence type="ECO:0000256" key="2">
    <source>
        <dbReference type="SAM" id="MobiDB-lite"/>
    </source>
</evidence>
<gene>
    <name evidence="3" type="ORF">PVAG01_10097</name>
</gene>
<dbReference type="Pfam" id="PF12511">
    <property type="entry name" value="DUF3716"/>
    <property type="match status" value="1"/>
</dbReference>
<organism evidence="3 4">
    <name type="scientific">Phlyctema vagabunda</name>
    <dbReference type="NCBI Taxonomy" id="108571"/>
    <lineage>
        <taxon>Eukaryota</taxon>
        <taxon>Fungi</taxon>
        <taxon>Dikarya</taxon>
        <taxon>Ascomycota</taxon>
        <taxon>Pezizomycotina</taxon>
        <taxon>Leotiomycetes</taxon>
        <taxon>Helotiales</taxon>
        <taxon>Dermateaceae</taxon>
        <taxon>Phlyctema</taxon>
    </lineage>
</organism>
<feature type="region of interest" description="Disordered" evidence="2">
    <location>
        <begin position="306"/>
        <end position="350"/>
    </location>
</feature>
<proteinExistence type="predicted"/>
<feature type="compositionally biased region" description="Acidic residues" evidence="2">
    <location>
        <begin position="159"/>
        <end position="180"/>
    </location>
</feature>
<feature type="compositionally biased region" description="Basic and acidic residues" evidence="2">
    <location>
        <begin position="332"/>
        <end position="342"/>
    </location>
</feature>
<dbReference type="InterPro" id="IPR022190">
    <property type="entry name" value="DUF3716"/>
</dbReference>
<evidence type="ECO:0000256" key="1">
    <source>
        <dbReference type="SAM" id="Coils"/>
    </source>
</evidence>
<dbReference type="Gene3D" id="3.30.160.60">
    <property type="entry name" value="Classic Zinc Finger"/>
    <property type="match status" value="1"/>
</dbReference>
<dbReference type="EMBL" id="JBFCZG010000009">
    <property type="protein sequence ID" value="KAL3418381.1"/>
    <property type="molecule type" value="Genomic_DNA"/>
</dbReference>
<comment type="caution">
    <text evidence="3">The sequence shown here is derived from an EMBL/GenBank/DDBJ whole genome shotgun (WGS) entry which is preliminary data.</text>
</comment>
<feature type="compositionally biased region" description="Polar residues" evidence="2">
    <location>
        <begin position="374"/>
        <end position="394"/>
    </location>
</feature>
<feature type="region of interest" description="Disordered" evidence="2">
    <location>
        <begin position="1"/>
        <end position="37"/>
    </location>
</feature>
<name>A0ABR4P4Z7_9HELO</name>
<reference evidence="3 4" key="1">
    <citation type="submission" date="2024-06" db="EMBL/GenBank/DDBJ databases">
        <title>Complete genome of Phlyctema vagabunda strain 19-DSS-EL-015.</title>
        <authorList>
            <person name="Fiorenzani C."/>
        </authorList>
    </citation>
    <scope>NUCLEOTIDE SEQUENCE [LARGE SCALE GENOMIC DNA]</scope>
    <source>
        <strain evidence="3 4">19-DSS-EL-015</strain>
    </source>
</reference>
<evidence type="ECO:0008006" key="5">
    <source>
        <dbReference type="Google" id="ProtNLM"/>
    </source>
</evidence>
<feature type="region of interest" description="Disordered" evidence="2">
    <location>
        <begin position="368"/>
        <end position="394"/>
    </location>
</feature>
<sequence length="535" mass="59439">MPPPLEQGKNDGIVVENNGARSSNDAPTYTQNGSRPPTSYLDALIARPAVRTIPWSADKELPPAKAELSPRYQVRGACLLAMRGNVIEPKCTSCALPQSRFSLCIALPDWFQGSCAGCTMKSKPAQCSLCHDANLVSGRHSQIDDEIEPGTPNDHEQANEGDDDQCDDNDANDANDDDYDEISRYDNSIPDPGAANTVAYQAFQSRPDGIAEFERRGDTYYIYIGEVYCRAARDLDYDGEIVLCDTTNRFSDKKRLMAHLKAHHRAEWEKIQVIGMNKPGKKSYVEKNAAEVHFGYQLQLITQAASKGNGDTAKEPRQLEAATESSRKRKRSSEETPRDRSSSVDSSLDNDDSSALFNYVKDRERLTSRRHFNLPSNSRPITQEESGNGTDIGTSGFSTSGIAYQSQMVDPMRDNQRYPCLECKDGKIFSRQDNLSRHIKLAHPINNQDVGEESDESLEEEIAEPAHQISAASQPGHRQLPAKQPEHPPEPLIDTLPRSKQRQIYGIMSGVQGGINQLQRELDNLKKVLGIQDDD</sequence>